<keyword evidence="5 9" id="KW-0479">Metal-binding</keyword>
<evidence type="ECO:0000256" key="6">
    <source>
        <dbReference type="ARBA" id="ARBA00023004"/>
    </source>
</evidence>
<dbReference type="SFLD" id="SFLDF00271">
    <property type="entry name" value="lipoyl_synthase"/>
    <property type="match status" value="1"/>
</dbReference>
<dbReference type="NCBIfam" id="TIGR00510">
    <property type="entry name" value="lipA"/>
    <property type="match status" value="1"/>
</dbReference>
<comment type="catalytic activity">
    <reaction evidence="8 9">
        <text>[[Fe-S] cluster scaffold protein carrying a second [4Fe-4S](2+) cluster] + N(6)-octanoyl-L-lysyl-[protein] + 2 oxidized [2Fe-2S]-[ferredoxin] + 2 S-adenosyl-L-methionine + 4 H(+) = [[Fe-S] cluster scaffold protein] + N(6)-[(R)-dihydrolipoyl]-L-lysyl-[protein] + 4 Fe(3+) + 2 hydrogen sulfide + 2 5'-deoxyadenosine + 2 L-methionine + 2 reduced [2Fe-2S]-[ferredoxin]</text>
        <dbReference type="Rhea" id="RHEA:16585"/>
        <dbReference type="Rhea" id="RHEA-COMP:9928"/>
        <dbReference type="Rhea" id="RHEA-COMP:10000"/>
        <dbReference type="Rhea" id="RHEA-COMP:10001"/>
        <dbReference type="Rhea" id="RHEA-COMP:10475"/>
        <dbReference type="Rhea" id="RHEA-COMP:14568"/>
        <dbReference type="Rhea" id="RHEA-COMP:14569"/>
        <dbReference type="ChEBI" id="CHEBI:15378"/>
        <dbReference type="ChEBI" id="CHEBI:17319"/>
        <dbReference type="ChEBI" id="CHEBI:29034"/>
        <dbReference type="ChEBI" id="CHEBI:29919"/>
        <dbReference type="ChEBI" id="CHEBI:33722"/>
        <dbReference type="ChEBI" id="CHEBI:33737"/>
        <dbReference type="ChEBI" id="CHEBI:33738"/>
        <dbReference type="ChEBI" id="CHEBI:57844"/>
        <dbReference type="ChEBI" id="CHEBI:59789"/>
        <dbReference type="ChEBI" id="CHEBI:78809"/>
        <dbReference type="ChEBI" id="CHEBI:83100"/>
        <dbReference type="EC" id="2.8.1.8"/>
    </reaction>
</comment>
<keyword evidence="2 9" id="KW-0004">4Fe-4S</keyword>
<dbReference type="InterPro" id="IPR031691">
    <property type="entry name" value="LIAS_N"/>
</dbReference>
<dbReference type="GO" id="GO:0046872">
    <property type="term" value="F:metal ion binding"/>
    <property type="evidence" value="ECO:0007669"/>
    <property type="project" value="UniProtKB-KW"/>
</dbReference>
<dbReference type="PANTHER" id="PTHR10949">
    <property type="entry name" value="LIPOYL SYNTHASE"/>
    <property type="match status" value="1"/>
</dbReference>
<feature type="binding site" evidence="9">
    <location>
        <position position="124"/>
    </location>
    <ligand>
        <name>[4Fe-4S] cluster</name>
        <dbReference type="ChEBI" id="CHEBI:49883"/>
        <label>1</label>
    </ligand>
</feature>
<dbReference type="Pfam" id="PF04055">
    <property type="entry name" value="Radical_SAM"/>
    <property type="match status" value="1"/>
</dbReference>
<comment type="function">
    <text evidence="9">Catalyzes the radical-mediated insertion of two sulfur atoms into the C-6 and C-8 positions of the octanoyl moiety bound to the lipoyl domains of lipoate-dependent enzymes, thereby converting the octanoylated domains into lipoylated derivatives.</text>
</comment>
<keyword evidence="3 9" id="KW-0808">Transferase</keyword>
<dbReference type="InterPro" id="IPR003698">
    <property type="entry name" value="Lipoyl_synth"/>
</dbReference>
<dbReference type="CDD" id="cd01335">
    <property type="entry name" value="Radical_SAM"/>
    <property type="match status" value="1"/>
</dbReference>
<dbReference type="PIRSF" id="PIRSF005963">
    <property type="entry name" value="Lipoyl_synth"/>
    <property type="match status" value="1"/>
</dbReference>
<feature type="binding site" evidence="9">
    <location>
        <position position="144"/>
    </location>
    <ligand>
        <name>[4Fe-4S] cluster</name>
        <dbReference type="ChEBI" id="CHEBI:49883"/>
        <label>2</label>
        <note>4Fe-4S-S-AdoMet</note>
    </ligand>
</feature>
<keyword evidence="7 9" id="KW-0411">Iron-sulfur</keyword>
<dbReference type="GO" id="GO:0005739">
    <property type="term" value="C:mitochondrion"/>
    <property type="evidence" value="ECO:0007669"/>
    <property type="project" value="UniProtKB-SubCell"/>
</dbReference>
<dbReference type="EMBL" id="JARK01001373">
    <property type="protein sequence ID" value="EYC15336.1"/>
    <property type="molecule type" value="Genomic_DNA"/>
</dbReference>
<dbReference type="GO" id="GO:0009249">
    <property type="term" value="P:protein lipoylation"/>
    <property type="evidence" value="ECO:0007669"/>
    <property type="project" value="UniProtKB-UniRule"/>
</dbReference>
<reference evidence="12" key="1">
    <citation type="journal article" date="2015" name="Nat. Genet.">
        <title>The genome and transcriptome of the zoonotic hookworm Ancylostoma ceylanicum identify infection-specific gene families.</title>
        <authorList>
            <person name="Schwarz E.M."/>
            <person name="Hu Y."/>
            <person name="Antoshechkin I."/>
            <person name="Miller M.M."/>
            <person name="Sternberg P.W."/>
            <person name="Aroian R.V."/>
        </authorList>
    </citation>
    <scope>NUCLEOTIDE SEQUENCE</scope>
    <source>
        <strain evidence="12">HY135</strain>
    </source>
</reference>
<evidence type="ECO:0000256" key="7">
    <source>
        <dbReference type="ARBA" id="ARBA00023014"/>
    </source>
</evidence>
<evidence type="ECO:0000259" key="10">
    <source>
        <dbReference type="PROSITE" id="PS51918"/>
    </source>
</evidence>
<keyword evidence="12" id="KW-1185">Reference proteome</keyword>
<dbReference type="SFLD" id="SFLDG01058">
    <property type="entry name" value="lipoyl_synthase_like"/>
    <property type="match status" value="1"/>
</dbReference>
<organism evidence="11 12">
    <name type="scientific">Ancylostoma ceylanicum</name>
    <dbReference type="NCBI Taxonomy" id="53326"/>
    <lineage>
        <taxon>Eukaryota</taxon>
        <taxon>Metazoa</taxon>
        <taxon>Ecdysozoa</taxon>
        <taxon>Nematoda</taxon>
        <taxon>Chromadorea</taxon>
        <taxon>Rhabditida</taxon>
        <taxon>Rhabditina</taxon>
        <taxon>Rhabditomorpha</taxon>
        <taxon>Strongyloidea</taxon>
        <taxon>Ancylostomatidae</taxon>
        <taxon>Ancylostomatinae</taxon>
        <taxon>Ancylostoma</taxon>
    </lineage>
</organism>
<gene>
    <name evidence="11" type="primary">Acey_s0037.g3460</name>
    <name evidence="11" type="synonym">Acey-M01F1.3</name>
    <name evidence="11" type="ORF">Y032_0037g3460</name>
</gene>
<dbReference type="Proteomes" id="UP000024635">
    <property type="component" value="Unassembled WGS sequence"/>
</dbReference>
<protein>
    <recommendedName>
        <fullName evidence="9">Lipoyl synthase, mitochondrial</fullName>
        <ecNumber evidence="9">2.8.1.8</ecNumber>
    </recommendedName>
    <alternativeName>
        <fullName evidence="9">Lipoate synthase</fullName>
        <shortName evidence="9">LS</shortName>
        <shortName evidence="9">Lip-syn</shortName>
    </alternativeName>
    <alternativeName>
        <fullName evidence="9">Lipoic acid synthase</fullName>
    </alternativeName>
</protein>
<dbReference type="EC" id="2.8.1.8" evidence="9"/>
<proteinExistence type="inferred from homology"/>
<dbReference type="Gene3D" id="3.20.20.70">
    <property type="entry name" value="Aldolase class I"/>
    <property type="match status" value="1"/>
</dbReference>
<feature type="binding site" evidence="9">
    <location>
        <position position="151"/>
    </location>
    <ligand>
        <name>[4Fe-4S] cluster</name>
        <dbReference type="ChEBI" id="CHEBI:49883"/>
        <label>2</label>
        <note>4Fe-4S-S-AdoMet</note>
    </ligand>
</feature>
<dbReference type="NCBIfam" id="NF009544">
    <property type="entry name" value="PRK12928.1"/>
    <property type="match status" value="1"/>
</dbReference>
<dbReference type="InterPro" id="IPR006638">
    <property type="entry name" value="Elp3/MiaA/NifB-like_rSAM"/>
</dbReference>
<feature type="binding site" evidence="9">
    <location>
        <position position="148"/>
    </location>
    <ligand>
        <name>[4Fe-4S] cluster</name>
        <dbReference type="ChEBI" id="CHEBI:49883"/>
        <label>2</label>
        <note>4Fe-4S-S-AdoMet</note>
    </ligand>
</feature>
<dbReference type="PANTHER" id="PTHR10949:SF0">
    <property type="entry name" value="LIPOYL SYNTHASE, MITOCHONDRIAL"/>
    <property type="match status" value="1"/>
</dbReference>
<evidence type="ECO:0000256" key="9">
    <source>
        <dbReference type="HAMAP-Rule" id="MF_03123"/>
    </source>
</evidence>
<comment type="pathway">
    <text evidence="9">Protein modification; protein lipoylation via endogenous pathway; protein N(6)-(lipoyl)lysine from octanoyl-[acyl-carrier-protein]: step 2/2.</text>
</comment>
<dbReference type="Pfam" id="PF16881">
    <property type="entry name" value="LIAS_N"/>
    <property type="match status" value="1"/>
</dbReference>
<dbReference type="InterPro" id="IPR013785">
    <property type="entry name" value="Aldolase_TIM"/>
</dbReference>
<dbReference type="STRING" id="53326.A0A016UK91"/>
<evidence type="ECO:0000256" key="2">
    <source>
        <dbReference type="ARBA" id="ARBA00022485"/>
    </source>
</evidence>
<dbReference type="SFLD" id="SFLDS00029">
    <property type="entry name" value="Radical_SAM"/>
    <property type="match status" value="1"/>
</dbReference>
<comment type="caution">
    <text evidence="11">The sequence shown here is derived from an EMBL/GenBank/DDBJ whole genome shotgun (WGS) entry which is preliminary data.</text>
</comment>
<keyword evidence="9" id="KW-0496">Mitochondrion</keyword>
<comment type="subcellular location">
    <subcellularLocation>
        <location evidence="1 9">Mitochondrion</location>
    </subcellularLocation>
</comment>
<evidence type="ECO:0000256" key="4">
    <source>
        <dbReference type="ARBA" id="ARBA00022691"/>
    </source>
</evidence>
<keyword evidence="6 9" id="KW-0408">Iron</keyword>
<feature type="binding site" evidence="9">
    <location>
        <position position="113"/>
    </location>
    <ligand>
        <name>[4Fe-4S] cluster</name>
        <dbReference type="ChEBI" id="CHEBI:49883"/>
        <label>1</label>
    </ligand>
</feature>
<dbReference type="OrthoDB" id="3231at2759"/>
<keyword evidence="4 9" id="KW-0949">S-adenosyl-L-methionine</keyword>
<dbReference type="PROSITE" id="PS51918">
    <property type="entry name" value="RADICAL_SAM"/>
    <property type="match status" value="1"/>
</dbReference>
<dbReference type="GO" id="GO:0016992">
    <property type="term" value="F:lipoate synthase activity"/>
    <property type="evidence" value="ECO:0007669"/>
    <property type="project" value="UniProtKB-UniRule"/>
</dbReference>
<feature type="binding site" evidence="9">
    <location>
        <position position="118"/>
    </location>
    <ligand>
        <name>[4Fe-4S] cluster</name>
        <dbReference type="ChEBI" id="CHEBI:49883"/>
        <label>1</label>
    </ligand>
</feature>
<evidence type="ECO:0000256" key="3">
    <source>
        <dbReference type="ARBA" id="ARBA00022679"/>
    </source>
</evidence>
<dbReference type="HAMAP" id="MF_00206">
    <property type="entry name" value="Lipoyl_synth"/>
    <property type="match status" value="1"/>
</dbReference>
<evidence type="ECO:0000313" key="12">
    <source>
        <dbReference type="Proteomes" id="UP000024635"/>
    </source>
</evidence>
<feature type="binding site" evidence="9">
    <location>
        <position position="359"/>
    </location>
    <ligand>
        <name>[4Fe-4S] cluster</name>
        <dbReference type="ChEBI" id="CHEBI:49883"/>
        <label>1</label>
    </ligand>
</feature>
<accession>A0A016UK91</accession>
<sequence length="384" mass="43649">MILLNLYKRTEQQFQVSMLQRTRFAIQPIRAYSASPVDTKRKLKDGPSFADFVSSSSIEEAVSKYEGKLKLEKGDRRLRLPSWLKKEQVLPSENKSVARMKKQLSGLKLATVCQEARCPNLGECWGGSEDTLSTATILLMGDTCTRGCRFCSVKTARKPPPLDPMEPENTAKAVKSWNVDYIVLTSVDRDDIEDGGAAHLHKTVQLMKKERPELLIECLLPDFAGREESIDLMALSGLDVYAHNMETVERLTPWVRDPRAKYTQSLKGLLRAKTTNPKVITKTSLMLGLGEEDEEVMKCLKDLREHNVDVVTFGQYMQPTKRHLLVKEWVTPQKFDEWGKIAREMGFLYVASGPLVRSSYKAGEFYLKNVLRKRNEQERNSTVA</sequence>
<comment type="similarity">
    <text evidence="9">Belongs to the radical SAM superfamily. Lipoyl synthase family.</text>
</comment>
<evidence type="ECO:0000313" key="11">
    <source>
        <dbReference type="EMBL" id="EYC15336.1"/>
    </source>
</evidence>
<evidence type="ECO:0000256" key="8">
    <source>
        <dbReference type="ARBA" id="ARBA00047326"/>
    </source>
</evidence>
<dbReference type="NCBIfam" id="NF004019">
    <property type="entry name" value="PRK05481.1"/>
    <property type="match status" value="1"/>
</dbReference>
<name>A0A016UK91_9BILA</name>
<dbReference type="GO" id="GO:0051539">
    <property type="term" value="F:4 iron, 4 sulfur cluster binding"/>
    <property type="evidence" value="ECO:0007669"/>
    <property type="project" value="UniProtKB-UniRule"/>
</dbReference>
<dbReference type="InterPro" id="IPR058240">
    <property type="entry name" value="rSAM_sf"/>
</dbReference>
<comment type="cofactor">
    <cofactor evidence="9">
        <name>[4Fe-4S] cluster</name>
        <dbReference type="ChEBI" id="CHEBI:49883"/>
    </cofactor>
    <text evidence="9">Binds 2 [4Fe-4S] clusters per subunit. One cluster is coordinated with 3 cysteines and an exchangeable S-adenosyl-L-methionine.</text>
</comment>
<dbReference type="SMART" id="SM00729">
    <property type="entry name" value="Elp3"/>
    <property type="match status" value="1"/>
</dbReference>
<dbReference type="SUPFAM" id="SSF102114">
    <property type="entry name" value="Radical SAM enzymes"/>
    <property type="match status" value="1"/>
</dbReference>
<dbReference type="AlphaFoldDB" id="A0A016UK91"/>
<evidence type="ECO:0000256" key="1">
    <source>
        <dbReference type="ARBA" id="ARBA00004173"/>
    </source>
</evidence>
<dbReference type="InterPro" id="IPR007197">
    <property type="entry name" value="rSAM"/>
</dbReference>
<evidence type="ECO:0000256" key="5">
    <source>
        <dbReference type="ARBA" id="ARBA00022723"/>
    </source>
</evidence>
<dbReference type="UniPathway" id="UPA00538">
    <property type="reaction ID" value="UER00593"/>
</dbReference>
<feature type="domain" description="Radical SAM core" evidence="10">
    <location>
        <begin position="130"/>
        <end position="348"/>
    </location>
</feature>
<dbReference type="FunFam" id="3.20.20.70:FF:000036">
    <property type="entry name" value="Lipoyl synthase, mitochondrial"/>
    <property type="match status" value="1"/>
</dbReference>